<keyword evidence="4 12" id="KW-0432">Leucine biosynthesis</keyword>
<dbReference type="SUPFAM" id="SSF53732">
    <property type="entry name" value="Aconitase iron-sulfur domain"/>
    <property type="match status" value="1"/>
</dbReference>
<dbReference type="GO" id="GO:0046872">
    <property type="term" value="F:metal ion binding"/>
    <property type="evidence" value="ECO:0007669"/>
    <property type="project" value="UniProtKB-KW"/>
</dbReference>
<dbReference type="PRINTS" id="PR00415">
    <property type="entry name" value="ACONITASE"/>
</dbReference>
<dbReference type="EC" id="4.2.1.33" evidence="12"/>
<proteinExistence type="inferred from homology"/>
<dbReference type="NCBIfam" id="NF009116">
    <property type="entry name" value="PRK12466.1"/>
    <property type="match status" value="1"/>
</dbReference>
<keyword evidence="15" id="KW-0413">Isomerase</keyword>
<dbReference type="InterPro" id="IPR033941">
    <property type="entry name" value="IPMI_cat"/>
</dbReference>
<evidence type="ECO:0000256" key="12">
    <source>
        <dbReference type="HAMAP-Rule" id="MF_01026"/>
    </source>
</evidence>
<dbReference type="InterPro" id="IPR015931">
    <property type="entry name" value="Acnase/IPM_dHydase_lsu_aba_1/3"/>
</dbReference>
<sequence>MGRTLAQKVYEQHVVRRTAGEPDLLYIDLHLVHEVTSPQAFDGLRAAGRTVRRPDLTMATEDHNVPTLDILSPIADPISRAQVDALRRNAAEFGIRLAPMGDRDQGIVHVIGPQLGLTQPGMTIVCGDSHTSTHGAFGALAFGIGTSEVEHVLATQTLPQLSAKQMAVTVDGELPPGVSAKDVILAVIAQIGTGGGQGHVIEYRGSAIQALSMEARMTICNMSIEAGARAGLIAPDQTTFDFLAGRPHAPQGADWDAAVAHWSTLTTDDDAVFDHEVHIDAASLTPYVTWGTNPGQGLPIDASVPDPATIADENERRAAESALAYMGLTAGTPLREIDVDTVFLGSCTNGRIEDLRVAAALLKGKHVDASTRMLVVPGSVQVKLQAEAEGLDQVFLDAGAEWRGAGCSMCLGMNPDQLKPGERAASTSNRNFQGRQGKGGRTHLVSPAVAAATALTGRLTAPADLPDAPIPAGV</sequence>
<reference evidence="15 16" key="1">
    <citation type="submission" date="2014-07" db="EMBL/GenBank/DDBJ databases">
        <title>Biosystematic studies on Modestobacter strains isolated from extreme hyper-arid desert soil and from historic building.</title>
        <authorList>
            <person name="Bukarasam K."/>
            <person name="Bull A."/>
            <person name="Girard G."/>
            <person name="van Wezel G."/>
            <person name="Goodfellow M."/>
        </authorList>
    </citation>
    <scope>NUCLEOTIDE SEQUENCE [LARGE SCALE GENOMIC DNA]</scope>
    <source>
        <strain evidence="15 16">KNN45-2b</strain>
    </source>
</reference>
<keyword evidence="8 12" id="KW-0408">Iron</keyword>
<dbReference type="OrthoDB" id="9802769at2"/>
<dbReference type="GO" id="GO:0016853">
    <property type="term" value="F:isomerase activity"/>
    <property type="evidence" value="ECO:0007669"/>
    <property type="project" value="UniProtKB-KW"/>
</dbReference>
<gene>
    <name evidence="12" type="primary">leuC</name>
    <name evidence="15" type="ORF">IN07_21570</name>
</gene>
<evidence type="ECO:0000259" key="14">
    <source>
        <dbReference type="Pfam" id="PF00330"/>
    </source>
</evidence>
<evidence type="ECO:0000256" key="3">
    <source>
        <dbReference type="ARBA" id="ARBA00004729"/>
    </source>
</evidence>
<dbReference type="InterPro" id="IPR036008">
    <property type="entry name" value="Aconitase_4Fe-4S_dom"/>
</dbReference>
<accession>A0A098Y2D4</accession>
<evidence type="ECO:0000256" key="11">
    <source>
        <dbReference type="ARBA" id="ARBA00023304"/>
    </source>
</evidence>
<organism evidence="15 16">
    <name type="scientific">Modestobacter caceresii</name>
    <dbReference type="NCBI Taxonomy" id="1522368"/>
    <lineage>
        <taxon>Bacteria</taxon>
        <taxon>Bacillati</taxon>
        <taxon>Actinomycetota</taxon>
        <taxon>Actinomycetes</taxon>
        <taxon>Geodermatophilales</taxon>
        <taxon>Geodermatophilaceae</taxon>
        <taxon>Modestobacter</taxon>
    </lineage>
</organism>
<comment type="subunit">
    <text evidence="12">Heterodimer of LeuC and LeuD.</text>
</comment>
<name>A0A098Y2D4_9ACTN</name>
<feature type="region of interest" description="Disordered" evidence="13">
    <location>
        <begin position="418"/>
        <end position="443"/>
    </location>
</feature>
<keyword evidence="5 12" id="KW-0004">4Fe-4S</keyword>
<dbReference type="FunFam" id="3.30.499.10:FF:000007">
    <property type="entry name" value="3-isopropylmalate dehydratase large subunit"/>
    <property type="match status" value="1"/>
</dbReference>
<protein>
    <recommendedName>
        <fullName evidence="12">3-isopropylmalate dehydratase large subunit</fullName>
        <ecNumber evidence="12">4.2.1.33</ecNumber>
    </recommendedName>
    <alternativeName>
        <fullName evidence="12">Alpha-IPM isomerase</fullName>
        <shortName evidence="12">IPMI</shortName>
    </alternativeName>
    <alternativeName>
        <fullName evidence="12">Isopropylmalate isomerase</fullName>
    </alternativeName>
</protein>
<feature type="binding site" evidence="12">
    <location>
        <position position="410"/>
    </location>
    <ligand>
        <name>[4Fe-4S] cluster</name>
        <dbReference type="ChEBI" id="CHEBI:49883"/>
    </ligand>
</feature>
<feature type="binding site" evidence="12">
    <location>
        <position position="407"/>
    </location>
    <ligand>
        <name>[4Fe-4S] cluster</name>
        <dbReference type="ChEBI" id="CHEBI:49883"/>
    </ligand>
</feature>
<dbReference type="PROSITE" id="PS01244">
    <property type="entry name" value="ACONITASE_2"/>
    <property type="match status" value="1"/>
</dbReference>
<feature type="binding site" evidence="12">
    <location>
        <position position="347"/>
    </location>
    <ligand>
        <name>[4Fe-4S] cluster</name>
        <dbReference type="ChEBI" id="CHEBI:49883"/>
    </ligand>
</feature>
<dbReference type="RefSeq" id="WP_036339984.1">
    <property type="nucleotide sequence ID" value="NZ_JPMX01000118.1"/>
</dbReference>
<evidence type="ECO:0000256" key="13">
    <source>
        <dbReference type="SAM" id="MobiDB-lite"/>
    </source>
</evidence>
<evidence type="ECO:0000256" key="7">
    <source>
        <dbReference type="ARBA" id="ARBA00022723"/>
    </source>
</evidence>
<feature type="compositionally biased region" description="Polar residues" evidence="13">
    <location>
        <begin position="425"/>
        <end position="434"/>
    </location>
</feature>
<feature type="domain" description="Aconitase/3-isopropylmalate dehydratase large subunit alpha/beta/alpha" evidence="14">
    <location>
        <begin position="7"/>
        <end position="457"/>
    </location>
</feature>
<dbReference type="NCBIfam" id="TIGR00170">
    <property type="entry name" value="leuC"/>
    <property type="match status" value="1"/>
</dbReference>
<dbReference type="Pfam" id="PF00330">
    <property type="entry name" value="Aconitase"/>
    <property type="match status" value="1"/>
</dbReference>
<evidence type="ECO:0000256" key="4">
    <source>
        <dbReference type="ARBA" id="ARBA00022430"/>
    </source>
</evidence>
<evidence type="ECO:0000256" key="6">
    <source>
        <dbReference type="ARBA" id="ARBA00022605"/>
    </source>
</evidence>
<dbReference type="InterPro" id="IPR004430">
    <property type="entry name" value="3-IsopropMal_deHydase_lsu"/>
</dbReference>
<keyword evidence="7 12" id="KW-0479">Metal-binding</keyword>
<dbReference type="InterPro" id="IPR018136">
    <property type="entry name" value="Aconitase_4Fe-4S_BS"/>
</dbReference>
<dbReference type="GO" id="GO:0003861">
    <property type="term" value="F:3-isopropylmalate dehydratase activity"/>
    <property type="evidence" value="ECO:0007669"/>
    <property type="project" value="UniProtKB-UniRule"/>
</dbReference>
<dbReference type="EMBL" id="JPMX01000118">
    <property type="protein sequence ID" value="KGH44585.1"/>
    <property type="molecule type" value="Genomic_DNA"/>
</dbReference>
<dbReference type="CDD" id="cd01583">
    <property type="entry name" value="IPMI"/>
    <property type="match status" value="1"/>
</dbReference>
<comment type="catalytic activity">
    <reaction evidence="1 12">
        <text>(2R,3S)-3-isopropylmalate = (2S)-2-isopropylmalate</text>
        <dbReference type="Rhea" id="RHEA:32287"/>
        <dbReference type="ChEBI" id="CHEBI:1178"/>
        <dbReference type="ChEBI" id="CHEBI:35121"/>
        <dbReference type="EC" id="4.2.1.33"/>
    </reaction>
</comment>
<dbReference type="InterPro" id="IPR001030">
    <property type="entry name" value="Acoase/IPM_deHydtase_lsu_aba"/>
</dbReference>
<evidence type="ECO:0000313" key="16">
    <source>
        <dbReference type="Proteomes" id="UP000029713"/>
    </source>
</evidence>
<keyword evidence="16" id="KW-1185">Reference proteome</keyword>
<dbReference type="UniPathway" id="UPA00946"/>
<dbReference type="AlphaFoldDB" id="A0A098Y2D4"/>
<dbReference type="NCBIfam" id="NF004016">
    <property type="entry name" value="PRK05478.1"/>
    <property type="match status" value="1"/>
</dbReference>
<evidence type="ECO:0000256" key="2">
    <source>
        <dbReference type="ARBA" id="ARBA00002695"/>
    </source>
</evidence>
<evidence type="ECO:0000256" key="8">
    <source>
        <dbReference type="ARBA" id="ARBA00023004"/>
    </source>
</evidence>
<comment type="caution">
    <text evidence="15">The sequence shown here is derived from an EMBL/GenBank/DDBJ whole genome shotgun (WGS) entry which is preliminary data.</text>
</comment>
<dbReference type="HAMAP" id="MF_01026">
    <property type="entry name" value="LeuC_type1"/>
    <property type="match status" value="1"/>
</dbReference>
<dbReference type="Gene3D" id="3.30.499.10">
    <property type="entry name" value="Aconitase, domain 3"/>
    <property type="match status" value="2"/>
</dbReference>
<evidence type="ECO:0000256" key="1">
    <source>
        <dbReference type="ARBA" id="ARBA00000491"/>
    </source>
</evidence>
<comment type="similarity">
    <text evidence="12">Belongs to the aconitase/IPM isomerase family. LeuC type 1 subfamily.</text>
</comment>
<keyword evidence="10 12" id="KW-0456">Lyase</keyword>
<keyword evidence="11 12" id="KW-0100">Branched-chain amino acid biosynthesis</keyword>
<evidence type="ECO:0000256" key="9">
    <source>
        <dbReference type="ARBA" id="ARBA00023014"/>
    </source>
</evidence>
<dbReference type="PANTHER" id="PTHR43822:SF9">
    <property type="entry name" value="3-ISOPROPYLMALATE DEHYDRATASE"/>
    <property type="match status" value="1"/>
</dbReference>
<dbReference type="GO" id="GO:0051539">
    <property type="term" value="F:4 iron, 4 sulfur cluster binding"/>
    <property type="evidence" value="ECO:0007669"/>
    <property type="project" value="UniProtKB-KW"/>
</dbReference>
<dbReference type="GO" id="GO:0009098">
    <property type="term" value="P:L-leucine biosynthetic process"/>
    <property type="evidence" value="ECO:0007669"/>
    <property type="project" value="UniProtKB-UniRule"/>
</dbReference>
<evidence type="ECO:0000256" key="5">
    <source>
        <dbReference type="ARBA" id="ARBA00022485"/>
    </source>
</evidence>
<keyword evidence="6 12" id="KW-0028">Amino-acid biosynthesis</keyword>
<dbReference type="UniPathway" id="UPA00048">
    <property type="reaction ID" value="UER00071"/>
</dbReference>
<dbReference type="InterPro" id="IPR050067">
    <property type="entry name" value="IPM_dehydratase_rel_enz"/>
</dbReference>
<dbReference type="PROSITE" id="PS00450">
    <property type="entry name" value="ACONITASE_1"/>
    <property type="match status" value="1"/>
</dbReference>
<comment type="pathway">
    <text evidence="3 12">Amino-acid biosynthesis; L-leucine biosynthesis; L-leucine from 3-methyl-2-oxobutanoate: step 2/4.</text>
</comment>
<comment type="function">
    <text evidence="2 12">Catalyzes the isomerization between 2-isopropylmalate and 3-isopropylmalate, via the formation of 2-isopropylmaleate.</text>
</comment>
<dbReference type="PANTHER" id="PTHR43822">
    <property type="entry name" value="HOMOACONITASE, MITOCHONDRIAL-RELATED"/>
    <property type="match status" value="1"/>
</dbReference>
<comment type="cofactor">
    <cofactor evidence="12">
        <name>[4Fe-4S] cluster</name>
        <dbReference type="ChEBI" id="CHEBI:49883"/>
    </cofactor>
    <text evidence="12">Binds 1 [4Fe-4S] cluster per subunit.</text>
</comment>
<dbReference type="Proteomes" id="UP000029713">
    <property type="component" value="Unassembled WGS sequence"/>
</dbReference>
<evidence type="ECO:0000256" key="10">
    <source>
        <dbReference type="ARBA" id="ARBA00023239"/>
    </source>
</evidence>
<dbReference type="STRING" id="1522368.IN07_21570"/>
<keyword evidence="9 12" id="KW-0411">Iron-sulfur</keyword>
<evidence type="ECO:0000313" key="15">
    <source>
        <dbReference type="EMBL" id="KGH44585.1"/>
    </source>
</evidence>